<feature type="chain" id="PRO_5021367452" evidence="7">
    <location>
        <begin position="23"/>
        <end position="129"/>
    </location>
</feature>
<dbReference type="Proteomes" id="UP000316429">
    <property type="component" value="Unassembled WGS sequence"/>
</dbReference>
<dbReference type="InterPro" id="IPR002327">
    <property type="entry name" value="Cyt_c_1A/1B"/>
</dbReference>
<evidence type="ECO:0000313" key="10">
    <source>
        <dbReference type="Proteomes" id="UP000316429"/>
    </source>
</evidence>
<proteinExistence type="predicted"/>
<dbReference type="InterPro" id="IPR036909">
    <property type="entry name" value="Cyt_c-like_dom_sf"/>
</dbReference>
<dbReference type="PRINTS" id="PR00604">
    <property type="entry name" value="CYTCHRMECIAB"/>
</dbReference>
<evidence type="ECO:0000256" key="7">
    <source>
        <dbReference type="SAM" id="SignalP"/>
    </source>
</evidence>
<gene>
    <name evidence="9" type="ORF">FJQ55_18885</name>
</gene>
<evidence type="ECO:0000256" key="5">
    <source>
        <dbReference type="ARBA" id="ARBA00023004"/>
    </source>
</evidence>
<dbReference type="AlphaFoldDB" id="A0A504TVM9"/>
<name>A0A504TVM9_9HYPH</name>
<dbReference type="PANTHER" id="PTHR11961">
    <property type="entry name" value="CYTOCHROME C"/>
    <property type="match status" value="1"/>
</dbReference>
<keyword evidence="1" id="KW-0813">Transport</keyword>
<keyword evidence="7" id="KW-0732">Signal</keyword>
<reference evidence="9 10" key="1">
    <citation type="submission" date="2019-06" db="EMBL/GenBank/DDBJ databases">
        <title>Rhizobium sp. CL12 isolated from roots of soybean.</title>
        <authorList>
            <person name="Wang C."/>
        </authorList>
    </citation>
    <scope>NUCLEOTIDE SEQUENCE [LARGE SCALE GENOMIC DNA]</scope>
    <source>
        <strain evidence="9 10">CL12</strain>
    </source>
</reference>
<dbReference type="GO" id="GO:0009055">
    <property type="term" value="F:electron transfer activity"/>
    <property type="evidence" value="ECO:0007669"/>
    <property type="project" value="InterPro"/>
</dbReference>
<evidence type="ECO:0000259" key="8">
    <source>
        <dbReference type="PROSITE" id="PS51007"/>
    </source>
</evidence>
<evidence type="ECO:0000256" key="6">
    <source>
        <dbReference type="PROSITE-ProRule" id="PRU00433"/>
    </source>
</evidence>
<evidence type="ECO:0000256" key="3">
    <source>
        <dbReference type="ARBA" id="ARBA00022723"/>
    </source>
</evidence>
<comment type="caution">
    <text evidence="9">The sequence shown here is derived from an EMBL/GenBank/DDBJ whole genome shotgun (WGS) entry which is preliminary data.</text>
</comment>
<keyword evidence="10" id="KW-1185">Reference proteome</keyword>
<keyword evidence="2 6" id="KW-0349">Heme</keyword>
<protein>
    <submittedName>
        <fullName evidence="9">Cytochrome c family protein</fullName>
    </submittedName>
</protein>
<evidence type="ECO:0000256" key="4">
    <source>
        <dbReference type="ARBA" id="ARBA00022982"/>
    </source>
</evidence>
<feature type="signal peptide" evidence="7">
    <location>
        <begin position="1"/>
        <end position="22"/>
    </location>
</feature>
<evidence type="ECO:0000256" key="2">
    <source>
        <dbReference type="ARBA" id="ARBA00022617"/>
    </source>
</evidence>
<dbReference type="Pfam" id="PF00034">
    <property type="entry name" value="Cytochrom_C"/>
    <property type="match status" value="1"/>
</dbReference>
<dbReference type="EMBL" id="VFYP01000003">
    <property type="protein sequence ID" value="TPP06798.1"/>
    <property type="molecule type" value="Genomic_DNA"/>
</dbReference>
<dbReference type="SUPFAM" id="SSF46626">
    <property type="entry name" value="Cytochrome c"/>
    <property type="match status" value="1"/>
</dbReference>
<dbReference type="OrthoDB" id="9805828at2"/>
<organism evidence="9 10">
    <name type="scientific">Rhizobium glycinendophyticum</name>
    <dbReference type="NCBI Taxonomy" id="2589807"/>
    <lineage>
        <taxon>Bacteria</taxon>
        <taxon>Pseudomonadati</taxon>
        <taxon>Pseudomonadota</taxon>
        <taxon>Alphaproteobacteria</taxon>
        <taxon>Hyphomicrobiales</taxon>
        <taxon>Rhizobiaceae</taxon>
        <taxon>Rhizobium/Agrobacterium group</taxon>
        <taxon>Rhizobium</taxon>
    </lineage>
</organism>
<evidence type="ECO:0000313" key="9">
    <source>
        <dbReference type="EMBL" id="TPP06798.1"/>
    </source>
</evidence>
<feature type="domain" description="Cytochrome c" evidence="8">
    <location>
        <begin position="25"/>
        <end position="126"/>
    </location>
</feature>
<keyword evidence="3 6" id="KW-0479">Metal-binding</keyword>
<dbReference type="InterPro" id="IPR009056">
    <property type="entry name" value="Cyt_c-like_dom"/>
</dbReference>
<keyword evidence="5 6" id="KW-0408">Iron</keyword>
<sequence length="129" mass="13614">MSRILTAACTTAMLLICSTAFAQEGDVAAGEIVFKKCGVCHNVDSDKAKVGPSLQGVIGRQPGTKEGFKYSKAMTDFGAGKTWDEALLTTYLADPRGVVKGTKMAFAGLKDPKDIANVIAYVKTFSTAQ</sequence>
<keyword evidence="4" id="KW-0249">Electron transport</keyword>
<dbReference type="GO" id="GO:0046872">
    <property type="term" value="F:metal ion binding"/>
    <property type="evidence" value="ECO:0007669"/>
    <property type="project" value="UniProtKB-KW"/>
</dbReference>
<dbReference type="RefSeq" id="WP_140830805.1">
    <property type="nucleotide sequence ID" value="NZ_VFYP01000003.1"/>
</dbReference>
<evidence type="ECO:0000256" key="1">
    <source>
        <dbReference type="ARBA" id="ARBA00022448"/>
    </source>
</evidence>
<dbReference type="GO" id="GO:0020037">
    <property type="term" value="F:heme binding"/>
    <property type="evidence" value="ECO:0007669"/>
    <property type="project" value="InterPro"/>
</dbReference>
<dbReference type="Gene3D" id="1.10.760.10">
    <property type="entry name" value="Cytochrome c-like domain"/>
    <property type="match status" value="1"/>
</dbReference>
<dbReference type="PROSITE" id="PS51007">
    <property type="entry name" value="CYTC"/>
    <property type="match status" value="1"/>
</dbReference>
<accession>A0A504TVM9</accession>